<dbReference type="PANTHER" id="PTHR37422:SF13">
    <property type="entry name" value="LIPOPOLYSACCHARIDE BIOSYNTHESIS PROTEIN PA4999-RELATED"/>
    <property type="match status" value="1"/>
</dbReference>
<keyword evidence="3 5" id="KW-1133">Transmembrane helix</keyword>
<evidence type="ECO:0000256" key="3">
    <source>
        <dbReference type="ARBA" id="ARBA00022989"/>
    </source>
</evidence>
<evidence type="ECO:0000259" key="6">
    <source>
        <dbReference type="Pfam" id="PF04932"/>
    </source>
</evidence>
<dbReference type="EMBL" id="MFQD01000003">
    <property type="protein sequence ID" value="OGH68224.1"/>
    <property type="molecule type" value="Genomic_DNA"/>
</dbReference>
<feature type="transmembrane region" description="Helical" evidence="5">
    <location>
        <begin position="30"/>
        <end position="52"/>
    </location>
</feature>
<proteinExistence type="predicted"/>
<feature type="transmembrane region" description="Helical" evidence="5">
    <location>
        <begin position="260"/>
        <end position="278"/>
    </location>
</feature>
<comment type="caution">
    <text evidence="7">The sequence shown here is derived from an EMBL/GenBank/DDBJ whole genome shotgun (WGS) entry which is preliminary data.</text>
</comment>
<feature type="transmembrane region" description="Helical" evidence="5">
    <location>
        <begin position="342"/>
        <end position="363"/>
    </location>
</feature>
<organism evidence="7 8">
    <name type="scientific">Candidatus Magasanikbacteria bacterium RIFCSPHIGHO2_02_FULL_50_9b</name>
    <dbReference type="NCBI Taxonomy" id="1798682"/>
    <lineage>
        <taxon>Bacteria</taxon>
        <taxon>Candidatus Magasanikiibacteriota</taxon>
    </lineage>
</organism>
<dbReference type="InterPro" id="IPR051533">
    <property type="entry name" value="WaaL-like"/>
</dbReference>
<evidence type="ECO:0000256" key="5">
    <source>
        <dbReference type="SAM" id="Phobius"/>
    </source>
</evidence>
<sequence>MKFSILAPLVGFLLPWQTRFIFRAPEIGGVAWDFGVVSLFISQIAIVLWIIITLWSERVAVRTWFIEWSTKKIIIAELAVGLCIAQLTVSSDRVLTLQWLVGFSLLVGLAFVLRQNPHARIPFAAACLISVVLQALLAALQVFAGATFASSLLGVAAHKAATAGSAIVEYGDQRYLRAYGGQPHPNIFGGLALAATALFGWLLHNKHTLGVKKNIIYFSLIVTGALFFSFSRAAWLGFVIWLIVLWWQRLQLRESQVTQLKYAALTFGILTVLFFPMVSTRVAPSATAQTEQRSVAERIAGFSQFKSVMRDHWFAGTGLGAYTTRLFGATGDTRTPVHAAPLLVFAELGLFGVALIVTIAWLSRMRISTRTVLLALIPIALFDHYLFSLWSGQVVLFLMLFQMFQIRDNDKADDNQQ</sequence>
<evidence type="ECO:0000313" key="7">
    <source>
        <dbReference type="EMBL" id="OGH68224.1"/>
    </source>
</evidence>
<evidence type="ECO:0000256" key="1">
    <source>
        <dbReference type="ARBA" id="ARBA00004141"/>
    </source>
</evidence>
<dbReference type="InterPro" id="IPR007016">
    <property type="entry name" value="O-antigen_ligase-rel_domated"/>
</dbReference>
<feature type="transmembrane region" description="Helical" evidence="5">
    <location>
        <begin position="215"/>
        <end position="248"/>
    </location>
</feature>
<evidence type="ECO:0000256" key="4">
    <source>
        <dbReference type="ARBA" id="ARBA00023136"/>
    </source>
</evidence>
<name>A0A1F6M9C5_9BACT</name>
<dbReference type="AlphaFoldDB" id="A0A1F6M9C5"/>
<gene>
    <name evidence="7" type="ORF">A3C15_01215</name>
</gene>
<keyword evidence="2 5" id="KW-0812">Transmembrane</keyword>
<dbReference type="Proteomes" id="UP000176532">
    <property type="component" value="Unassembled WGS sequence"/>
</dbReference>
<feature type="transmembrane region" description="Helical" evidence="5">
    <location>
        <begin position="186"/>
        <end position="203"/>
    </location>
</feature>
<reference evidence="7 8" key="1">
    <citation type="journal article" date="2016" name="Nat. Commun.">
        <title>Thousands of microbial genomes shed light on interconnected biogeochemical processes in an aquifer system.</title>
        <authorList>
            <person name="Anantharaman K."/>
            <person name="Brown C.T."/>
            <person name="Hug L.A."/>
            <person name="Sharon I."/>
            <person name="Castelle C.J."/>
            <person name="Probst A.J."/>
            <person name="Thomas B.C."/>
            <person name="Singh A."/>
            <person name="Wilkins M.J."/>
            <person name="Karaoz U."/>
            <person name="Brodie E.L."/>
            <person name="Williams K.H."/>
            <person name="Hubbard S.S."/>
            <person name="Banfield J.F."/>
        </authorList>
    </citation>
    <scope>NUCLEOTIDE SEQUENCE [LARGE SCALE GENOMIC DNA]</scope>
</reference>
<feature type="transmembrane region" description="Helical" evidence="5">
    <location>
        <begin position="95"/>
        <end position="113"/>
    </location>
</feature>
<comment type="subcellular location">
    <subcellularLocation>
        <location evidence="1">Membrane</location>
        <topology evidence="1">Multi-pass membrane protein</topology>
    </subcellularLocation>
</comment>
<dbReference type="STRING" id="1798682.A3C15_01215"/>
<accession>A0A1F6M9C5</accession>
<feature type="transmembrane region" description="Helical" evidence="5">
    <location>
        <begin position="375"/>
        <end position="401"/>
    </location>
</feature>
<evidence type="ECO:0000313" key="8">
    <source>
        <dbReference type="Proteomes" id="UP000176532"/>
    </source>
</evidence>
<protein>
    <recommendedName>
        <fullName evidence="6">O-antigen ligase-related domain-containing protein</fullName>
    </recommendedName>
</protein>
<feature type="transmembrane region" description="Helical" evidence="5">
    <location>
        <begin position="73"/>
        <end position="89"/>
    </location>
</feature>
<feature type="domain" description="O-antigen ligase-related" evidence="6">
    <location>
        <begin position="219"/>
        <end position="356"/>
    </location>
</feature>
<dbReference type="GO" id="GO:0016020">
    <property type="term" value="C:membrane"/>
    <property type="evidence" value="ECO:0007669"/>
    <property type="project" value="UniProtKB-SubCell"/>
</dbReference>
<evidence type="ECO:0000256" key="2">
    <source>
        <dbReference type="ARBA" id="ARBA00022692"/>
    </source>
</evidence>
<feature type="transmembrane region" description="Helical" evidence="5">
    <location>
        <begin position="125"/>
        <end position="144"/>
    </location>
</feature>
<keyword evidence="4 5" id="KW-0472">Membrane</keyword>
<dbReference type="Pfam" id="PF04932">
    <property type="entry name" value="Wzy_C"/>
    <property type="match status" value="1"/>
</dbReference>
<dbReference type="PANTHER" id="PTHR37422">
    <property type="entry name" value="TEICHURONIC ACID BIOSYNTHESIS PROTEIN TUAE"/>
    <property type="match status" value="1"/>
</dbReference>